<feature type="domain" description="Disease resistance protein winged helix" evidence="5">
    <location>
        <begin position="345"/>
        <end position="412"/>
    </location>
</feature>
<evidence type="ECO:0000313" key="7">
    <source>
        <dbReference type="Proteomes" id="UP000026915"/>
    </source>
</evidence>
<dbReference type="PANTHER" id="PTHR23155">
    <property type="entry name" value="DISEASE RESISTANCE PROTEIN RP"/>
    <property type="match status" value="1"/>
</dbReference>
<dbReference type="CDD" id="cd14798">
    <property type="entry name" value="RX-CC_like"/>
    <property type="match status" value="1"/>
</dbReference>
<dbReference type="Gramene" id="EOY32406">
    <property type="protein sequence ID" value="EOY32406"/>
    <property type="gene ID" value="TCM_040310"/>
</dbReference>
<evidence type="ECO:0000259" key="5">
    <source>
        <dbReference type="Pfam" id="PF23559"/>
    </source>
</evidence>
<evidence type="ECO:0000256" key="3">
    <source>
        <dbReference type="ARBA" id="ARBA00022821"/>
    </source>
</evidence>
<dbReference type="HOGENOM" id="CLU_000837_25_4_1"/>
<dbReference type="InParanoid" id="A0A061GSB3"/>
<dbReference type="STRING" id="3641.A0A061GSB3"/>
<dbReference type="FunFam" id="1.10.10.10:FF:000322">
    <property type="entry name" value="Probable disease resistance protein At1g63360"/>
    <property type="match status" value="1"/>
</dbReference>
<reference evidence="6 7" key="1">
    <citation type="journal article" date="2013" name="Genome Biol.">
        <title>The genome sequence of the most widely cultivated cacao type and its use to identify candidate genes regulating pod color.</title>
        <authorList>
            <person name="Motamayor J.C."/>
            <person name="Mockaitis K."/>
            <person name="Schmutz J."/>
            <person name="Haiminen N."/>
            <person name="Iii D.L."/>
            <person name="Cornejo O."/>
            <person name="Findley S.D."/>
            <person name="Zheng P."/>
            <person name="Utro F."/>
            <person name="Royaert S."/>
            <person name="Saski C."/>
            <person name="Jenkins J."/>
            <person name="Podicheti R."/>
            <person name="Zhao M."/>
            <person name="Scheffler B.E."/>
            <person name="Stack J.C."/>
            <person name="Feltus F.A."/>
            <person name="Mustiga G.M."/>
            <person name="Amores F."/>
            <person name="Phillips W."/>
            <person name="Marelli J.P."/>
            <person name="May G.D."/>
            <person name="Shapiro H."/>
            <person name="Ma J."/>
            <person name="Bustamante C.D."/>
            <person name="Schnell R.J."/>
            <person name="Main D."/>
            <person name="Gilbert D."/>
            <person name="Parida L."/>
            <person name="Kuhn D.N."/>
        </authorList>
    </citation>
    <scope>NUCLEOTIDE SEQUENCE [LARGE SCALE GENOMIC DNA]</scope>
    <source>
        <strain evidence="7">cv. Matina 1-6</strain>
    </source>
</reference>
<dbReference type="Gene3D" id="1.10.8.430">
    <property type="entry name" value="Helical domain of apoptotic protease-activating factors"/>
    <property type="match status" value="1"/>
</dbReference>
<dbReference type="AlphaFoldDB" id="A0A061GSB3"/>
<dbReference type="InterPro" id="IPR038005">
    <property type="entry name" value="RX-like_CC"/>
</dbReference>
<dbReference type="InterPro" id="IPR044974">
    <property type="entry name" value="Disease_R_plants"/>
</dbReference>
<dbReference type="GO" id="GO:0043531">
    <property type="term" value="F:ADP binding"/>
    <property type="evidence" value="ECO:0007669"/>
    <property type="project" value="InterPro"/>
</dbReference>
<dbReference type="GO" id="GO:0051707">
    <property type="term" value="P:response to other organism"/>
    <property type="evidence" value="ECO:0007669"/>
    <property type="project" value="UniProtKB-ARBA"/>
</dbReference>
<accession>A0A061GSB3</accession>
<dbReference type="Pfam" id="PF18052">
    <property type="entry name" value="Rx_N"/>
    <property type="match status" value="1"/>
</dbReference>
<dbReference type="SUPFAM" id="SSF52540">
    <property type="entry name" value="P-loop containing nucleoside triphosphate hydrolases"/>
    <property type="match status" value="1"/>
</dbReference>
<organism evidence="6 7">
    <name type="scientific">Theobroma cacao</name>
    <name type="common">Cacao</name>
    <name type="synonym">Cocoa</name>
    <dbReference type="NCBI Taxonomy" id="3641"/>
    <lineage>
        <taxon>Eukaryota</taxon>
        <taxon>Viridiplantae</taxon>
        <taxon>Streptophyta</taxon>
        <taxon>Embryophyta</taxon>
        <taxon>Tracheophyta</taxon>
        <taxon>Spermatophyta</taxon>
        <taxon>Magnoliopsida</taxon>
        <taxon>eudicotyledons</taxon>
        <taxon>Gunneridae</taxon>
        <taxon>Pentapetalae</taxon>
        <taxon>rosids</taxon>
        <taxon>malvids</taxon>
        <taxon>Malvales</taxon>
        <taxon>Malvaceae</taxon>
        <taxon>Byttnerioideae</taxon>
        <taxon>Theobroma</taxon>
    </lineage>
</organism>
<keyword evidence="2" id="KW-0547">Nucleotide-binding</keyword>
<proteinExistence type="predicted"/>
<dbReference type="InterPro" id="IPR027417">
    <property type="entry name" value="P-loop_NTPase"/>
</dbReference>
<protein>
    <submittedName>
        <fullName evidence="6">Cc-nbs-lrr resistance-like protein</fullName>
    </submittedName>
</protein>
<dbReference type="EMBL" id="CM001887">
    <property type="protein sequence ID" value="EOY32406.1"/>
    <property type="molecule type" value="Genomic_DNA"/>
</dbReference>
<keyword evidence="7" id="KW-1185">Reference proteome</keyword>
<dbReference type="Gene3D" id="1.20.5.4130">
    <property type="match status" value="1"/>
</dbReference>
<evidence type="ECO:0000313" key="6">
    <source>
        <dbReference type="EMBL" id="EOY32406.1"/>
    </source>
</evidence>
<dbReference type="InterPro" id="IPR032675">
    <property type="entry name" value="LRR_dom_sf"/>
</dbReference>
<gene>
    <name evidence="6" type="ORF">TCM_040310</name>
</gene>
<dbReference type="Pfam" id="PF23559">
    <property type="entry name" value="WHD_DRP"/>
    <property type="match status" value="1"/>
</dbReference>
<dbReference type="OMA" id="EDCAINC"/>
<dbReference type="GO" id="GO:0006952">
    <property type="term" value="P:defense response"/>
    <property type="evidence" value="ECO:0007669"/>
    <property type="project" value="UniProtKB-KW"/>
</dbReference>
<evidence type="ECO:0000256" key="2">
    <source>
        <dbReference type="ARBA" id="ARBA00022741"/>
    </source>
</evidence>
<sequence length="619" mass="70934">MADTTVNLAIDKLIVLLTQEVNLLIGVHREVAELKDELESIRSFLKDADSKLEKENVSSSVKIWVKQVREVAYRIEDVIDEYMLCMAKHRDQRCFKAFLHTIACLVKTVRPRHEITSKIQDIKRSIREIKERSQRYSFNSLELGGSSSNAETNHTWNDPRVGSLFLKEDELVGIEFAKNELVSKLVNGASQRTVVSMGDVEHALLDNNKSSRVMITSRIKDVAEFYKKSSLLYVHQLDPLPIEEAQKLLCRKAFQFDVERQCSPTLEKLSFKIVKRCKRLPLAIVAIGGLLSTRGKDLSQWQNLLDSLTTELDCNPHLINIKRILSFNYLELFSHLKPCFLYLGMFSEDCAINCVKLVWLWMAKGLVKEKHGITLKKVVEGYLTELIHRNLVQVVGHFFDVKVRYCGVHDLVVRDTRIKMLPKFIGKLLNLETLDLKRSLVHELLDEINRLHRLQYLLAYFVNYDGELSVDTRQGVKIQNGIRCLNGLQKLCSLDVEHSKSLSRVCLFWSKLLEDPLKVLELLPNLLDLWLYAGYDGDQLHFKEGHFEKLKVLGLRCLNGLTTLEIEKGALPSLQGLAIGGSPQLKEVPCDISCMDNLKSLEFWDMPIEFKENMLPTKG</sequence>
<dbReference type="Gene3D" id="3.80.10.10">
    <property type="entry name" value="Ribonuclease Inhibitor"/>
    <property type="match status" value="1"/>
</dbReference>
<dbReference type="PANTHER" id="PTHR23155:SF1052">
    <property type="entry name" value="DISEASE RESISTANCE PROTEIN RPM1"/>
    <property type="match status" value="1"/>
</dbReference>
<name>A0A061GSB3_THECC</name>
<evidence type="ECO:0000256" key="1">
    <source>
        <dbReference type="ARBA" id="ARBA00022737"/>
    </source>
</evidence>
<dbReference type="InterPro" id="IPR058922">
    <property type="entry name" value="WHD_DRP"/>
</dbReference>
<evidence type="ECO:0000259" key="4">
    <source>
        <dbReference type="Pfam" id="PF18052"/>
    </source>
</evidence>
<dbReference type="eggNOG" id="KOG4658">
    <property type="taxonomic scope" value="Eukaryota"/>
</dbReference>
<keyword evidence="3" id="KW-0611">Plant defense</keyword>
<dbReference type="SUPFAM" id="SSF52058">
    <property type="entry name" value="L domain-like"/>
    <property type="match status" value="1"/>
</dbReference>
<dbReference type="Proteomes" id="UP000026915">
    <property type="component" value="Chromosome 9"/>
</dbReference>
<dbReference type="InterPro" id="IPR036388">
    <property type="entry name" value="WH-like_DNA-bd_sf"/>
</dbReference>
<feature type="domain" description="Disease resistance N-terminal" evidence="4">
    <location>
        <begin position="6"/>
        <end position="98"/>
    </location>
</feature>
<keyword evidence="1" id="KW-0677">Repeat</keyword>
<dbReference type="Gene3D" id="1.10.10.10">
    <property type="entry name" value="Winged helix-like DNA-binding domain superfamily/Winged helix DNA-binding domain"/>
    <property type="match status" value="1"/>
</dbReference>
<dbReference type="InterPro" id="IPR041118">
    <property type="entry name" value="Rx_N"/>
</dbReference>
<dbReference type="InterPro" id="IPR042197">
    <property type="entry name" value="Apaf_helical"/>
</dbReference>